<organism evidence="2 3">
    <name type="scientific">Metarhizium robertsii</name>
    <dbReference type="NCBI Taxonomy" id="568076"/>
    <lineage>
        <taxon>Eukaryota</taxon>
        <taxon>Fungi</taxon>
        <taxon>Dikarya</taxon>
        <taxon>Ascomycota</taxon>
        <taxon>Pezizomycotina</taxon>
        <taxon>Sordariomycetes</taxon>
        <taxon>Hypocreomycetidae</taxon>
        <taxon>Hypocreales</taxon>
        <taxon>Clavicipitaceae</taxon>
        <taxon>Metarhizium</taxon>
    </lineage>
</organism>
<dbReference type="OrthoDB" id="4177994at2759"/>
<evidence type="ECO:0000313" key="3">
    <source>
        <dbReference type="Proteomes" id="UP000030151"/>
    </source>
</evidence>
<name>A0A0A1UWZ5_9HYPO</name>
<dbReference type="InterPro" id="IPR015131">
    <property type="entry name" value="Killer_tox_Kp4"/>
</dbReference>
<dbReference type="Proteomes" id="UP000030151">
    <property type="component" value="Unassembled WGS sequence"/>
</dbReference>
<dbReference type="HOGENOM" id="CLU_123452_0_0_1"/>
<feature type="domain" description="Killer toxin Kp4" evidence="1">
    <location>
        <begin position="11"/>
        <end position="118"/>
    </location>
</feature>
<sequence>MLAVYLGFIGTASAAINCRGSSACASDPGASVETIQAQVHTLVAQGGGDGIFEAQRPIACSQGKDGSFCAFFQNTSGTGRQAEALVQKLLDRGCKRCGSVATHPGNDVSAGALTVNFVKEPCCKGDCFCSGRGARIRKVE</sequence>
<dbReference type="SUPFAM" id="SSF55221">
    <property type="entry name" value="Yeast killer toxins"/>
    <property type="match status" value="1"/>
</dbReference>
<accession>A0A0A1UWZ5</accession>
<protein>
    <submittedName>
        <fullName evidence="2">Killer toxin Kp4 family protein</fullName>
    </submittedName>
</protein>
<dbReference type="EMBL" id="JELW01000006">
    <property type="protein sequence ID" value="EXV01868.1"/>
    <property type="molecule type" value="Genomic_DNA"/>
</dbReference>
<comment type="caution">
    <text evidence="2">The sequence shown here is derived from an EMBL/GenBank/DDBJ whole genome shotgun (WGS) entry which is preliminary data.</text>
</comment>
<gene>
    <name evidence="2" type="ORF">X797_004702</name>
</gene>
<dbReference type="Pfam" id="PF09044">
    <property type="entry name" value="Kp4"/>
    <property type="match status" value="1"/>
</dbReference>
<dbReference type="AlphaFoldDB" id="A0A0A1UWZ5"/>
<dbReference type="InterPro" id="IPR011329">
    <property type="entry name" value="Killer_tox_Kp4/SMK"/>
</dbReference>
<evidence type="ECO:0000313" key="2">
    <source>
        <dbReference type="EMBL" id="EXV01868.1"/>
    </source>
</evidence>
<dbReference type="Gene3D" id="3.30.430.10">
    <property type="entry name" value="Killer Toxin P4, subunit A"/>
    <property type="match status" value="1"/>
</dbReference>
<evidence type="ECO:0000259" key="1">
    <source>
        <dbReference type="Pfam" id="PF09044"/>
    </source>
</evidence>
<dbReference type="GO" id="GO:0005576">
    <property type="term" value="C:extracellular region"/>
    <property type="evidence" value="ECO:0007669"/>
    <property type="project" value="InterPro"/>
</dbReference>
<proteinExistence type="predicted"/>
<reference evidence="2 3" key="1">
    <citation type="submission" date="2014-02" db="EMBL/GenBank/DDBJ databases">
        <title>The genome sequence of the entomopathogenic fungus Metarhizium robertsii ARSEF 2575.</title>
        <authorList>
            <person name="Giuliano Garisto Donzelli B."/>
            <person name="Roe B.A."/>
            <person name="Macmil S.L."/>
            <person name="Krasnoff S.B."/>
            <person name="Gibson D.M."/>
        </authorList>
    </citation>
    <scope>NUCLEOTIDE SEQUENCE [LARGE SCALE GENOMIC DNA]</scope>
    <source>
        <strain evidence="2 3">ARSEF 2575</strain>
    </source>
</reference>